<dbReference type="PANTHER" id="PTHR45763">
    <property type="entry name" value="HYDROLASE, ALPHA/BETA FOLD FAMILY PROTEIN, EXPRESSED-RELATED"/>
    <property type="match status" value="1"/>
</dbReference>
<dbReference type="InterPro" id="IPR000073">
    <property type="entry name" value="AB_hydrolase_1"/>
</dbReference>
<name>W9RG54_9ROSA</name>
<reference evidence="4" key="1">
    <citation type="submission" date="2013-01" db="EMBL/GenBank/DDBJ databases">
        <title>Draft Genome Sequence of a Mulberry Tree, Morus notabilis C.K. Schneid.</title>
        <authorList>
            <person name="He N."/>
            <person name="Zhao S."/>
        </authorList>
    </citation>
    <scope>NUCLEOTIDE SEQUENCE</scope>
</reference>
<dbReference type="Proteomes" id="UP000030645">
    <property type="component" value="Unassembled WGS sequence"/>
</dbReference>
<dbReference type="eggNOG" id="ENOG502QS8H">
    <property type="taxonomic scope" value="Eukaryota"/>
</dbReference>
<evidence type="ECO:0000256" key="1">
    <source>
        <dbReference type="SAM" id="MobiDB-lite"/>
    </source>
</evidence>
<dbReference type="InterPro" id="IPR029058">
    <property type="entry name" value="AB_hydrolase_fold"/>
</dbReference>
<dbReference type="Pfam" id="PF00561">
    <property type="entry name" value="Abhydrolase_1"/>
    <property type="match status" value="1"/>
</dbReference>
<keyword evidence="4" id="KW-1185">Reference proteome</keyword>
<dbReference type="KEGG" id="mnt:21398505"/>
<organism evidence="3 4">
    <name type="scientific">Morus notabilis</name>
    <dbReference type="NCBI Taxonomy" id="981085"/>
    <lineage>
        <taxon>Eukaryota</taxon>
        <taxon>Viridiplantae</taxon>
        <taxon>Streptophyta</taxon>
        <taxon>Embryophyta</taxon>
        <taxon>Tracheophyta</taxon>
        <taxon>Spermatophyta</taxon>
        <taxon>Magnoliopsida</taxon>
        <taxon>eudicotyledons</taxon>
        <taxon>Gunneridae</taxon>
        <taxon>Pentapetalae</taxon>
        <taxon>rosids</taxon>
        <taxon>fabids</taxon>
        <taxon>Rosales</taxon>
        <taxon>Moraceae</taxon>
        <taxon>Moreae</taxon>
        <taxon>Morus</taxon>
    </lineage>
</organism>
<dbReference type="Gene3D" id="3.40.50.1820">
    <property type="entry name" value="alpha/beta hydrolase"/>
    <property type="match status" value="1"/>
</dbReference>
<gene>
    <name evidence="3" type="ORF">L484_015409</name>
</gene>
<evidence type="ECO:0000313" key="3">
    <source>
        <dbReference type="EMBL" id="EXB88719.1"/>
    </source>
</evidence>
<dbReference type="EMBL" id="KE344994">
    <property type="protein sequence ID" value="EXB88719.1"/>
    <property type="molecule type" value="Genomic_DNA"/>
</dbReference>
<feature type="domain" description="AB hydrolase-1" evidence="2">
    <location>
        <begin position="98"/>
        <end position="358"/>
    </location>
</feature>
<dbReference type="PANTHER" id="PTHR45763:SF51">
    <property type="entry name" value="ALPHA_BETA-HYDROLASES SUPERFAMILY PROTEIN"/>
    <property type="match status" value="1"/>
</dbReference>
<evidence type="ECO:0000259" key="2">
    <source>
        <dbReference type="Pfam" id="PF00561"/>
    </source>
</evidence>
<dbReference type="OrthoDB" id="294702at2759"/>
<proteinExistence type="predicted"/>
<dbReference type="FunFam" id="3.40.50.1820:FF:000270">
    <property type="entry name" value="Alpha/beta-Hydrolases superfamily protein"/>
    <property type="match status" value="1"/>
</dbReference>
<sequence>MAGGVNRKISAASARAHTRRAKQNSSFQLPSGIFKKALVLFFVGFLAWAYQAIQPPPPKICGTPDGPPVTASRIKLRDGRHLAYKEQGVSKDSAKYKIVNVHGFGSCRHDTIAKFLSPEVVEELGIYILSFDRPGYGESDPDPTRTVKSLALDIEELADQLGLGPKFYIVGFSMGGQVLWSTLKYIPHRLAGAVLLAPVVNYWWTGFPSNLSNEAYNQQFWNDQWFLRVAHHAPGLTYWWNTQKWFPYSSVVAQSHDVLSRQDKEIIKSPRRQSREEYLAQVTQQGKYESLFQDMNVGFGKWEFSPVELENPFPNNEGSVHLWQGDEDVLVPVSLQRHIAQQLPWIHYHELPGAGHLFPEAEGMADTIFKELLVGKN</sequence>
<dbReference type="SUPFAM" id="SSF53474">
    <property type="entry name" value="alpha/beta-Hydrolases"/>
    <property type="match status" value="1"/>
</dbReference>
<dbReference type="AlphaFoldDB" id="W9RG54"/>
<feature type="region of interest" description="Disordered" evidence="1">
    <location>
        <begin position="1"/>
        <end position="21"/>
    </location>
</feature>
<protein>
    <recommendedName>
        <fullName evidence="2">AB hydrolase-1 domain-containing protein</fullName>
    </recommendedName>
</protein>
<accession>W9RG54</accession>
<dbReference type="STRING" id="981085.W9RG54"/>
<evidence type="ECO:0000313" key="4">
    <source>
        <dbReference type="Proteomes" id="UP000030645"/>
    </source>
</evidence>